<dbReference type="InterPro" id="IPR001638">
    <property type="entry name" value="Solute-binding_3/MltF_N"/>
</dbReference>
<evidence type="ECO:0000313" key="5">
    <source>
        <dbReference type="EMBL" id="RJT21380.1"/>
    </source>
</evidence>
<gene>
    <name evidence="5" type="ORF">D6029_14495</name>
</gene>
<dbReference type="Pfam" id="PF00497">
    <property type="entry name" value="SBP_bac_3"/>
    <property type="match status" value="1"/>
</dbReference>
<dbReference type="GO" id="GO:0030288">
    <property type="term" value="C:outer membrane-bounded periplasmic space"/>
    <property type="evidence" value="ECO:0007669"/>
    <property type="project" value="TreeGrafter"/>
</dbReference>
<dbReference type="InterPro" id="IPR051455">
    <property type="entry name" value="Bact_solute-bind_prot3"/>
</dbReference>
<dbReference type="SMART" id="SM00062">
    <property type="entry name" value="PBPb"/>
    <property type="match status" value="1"/>
</dbReference>
<evidence type="ECO:0000256" key="2">
    <source>
        <dbReference type="ARBA" id="ARBA00022448"/>
    </source>
</evidence>
<reference evidence="5 6" key="1">
    <citation type="submission" date="2018-09" db="EMBL/GenBank/DDBJ databases">
        <title>Draft genome sequence of Buttiauxella izardii CCUG 35510T.</title>
        <authorList>
            <person name="Salva-Serra F."/>
            <person name="Marathe N."/>
            <person name="Moore E."/>
            <person name="Stadler-Svensson L."/>
            <person name="Engstrom-Jakobsson H."/>
        </authorList>
    </citation>
    <scope>NUCLEOTIDE SEQUENCE [LARGE SCALE GENOMIC DNA]</scope>
    <source>
        <strain evidence="5 6">CCUG 35510</strain>
    </source>
</reference>
<dbReference type="EMBL" id="QZWH01000031">
    <property type="protein sequence ID" value="RJT21380.1"/>
    <property type="molecule type" value="Genomic_DNA"/>
</dbReference>
<dbReference type="GO" id="GO:0005576">
    <property type="term" value="C:extracellular region"/>
    <property type="evidence" value="ECO:0007669"/>
    <property type="project" value="TreeGrafter"/>
</dbReference>
<dbReference type="PANTHER" id="PTHR30085">
    <property type="entry name" value="AMINO ACID ABC TRANSPORTER PERMEASE"/>
    <property type="match status" value="1"/>
</dbReference>
<name>A0A3A5JW45_9ENTR</name>
<proteinExistence type="inferred from homology"/>
<comment type="caution">
    <text evidence="5">The sequence shown here is derived from an EMBL/GenBank/DDBJ whole genome shotgun (WGS) entry which is preliminary data.</text>
</comment>
<evidence type="ECO:0000256" key="1">
    <source>
        <dbReference type="ARBA" id="ARBA00010333"/>
    </source>
</evidence>
<keyword evidence="2" id="KW-0813">Transport</keyword>
<dbReference type="Gene3D" id="3.40.190.10">
    <property type="entry name" value="Periplasmic binding protein-like II"/>
    <property type="match status" value="2"/>
</dbReference>
<keyword evidence="6" id="KW-1185">Reference proteome</keyword>
<organism evidence="5 6">
    <name type="scientific">Buttiauxella izardii</name>
    <dbReference type="NCBI Taxonomy" id="82991"/>
    <lineage>
        <taxon>Bacteria</taxon>
        <taxon>Pseudomonadati</taxon>
        <taxon>Pseudomonadota</taxon>
        <taxon>Gammaproteobacteria</taxon>
        <taxon>Enterobacterales</taxon>
        <taxon>Enterobacteriaceae</taxon>
        <taxon>Buttiauxella</taxon>
    </lineage>
</organism>
<comment type="similarity">
    <text evidence="1">Belongs to the bacterial solute-binding protein 3 family.</text>
</comment>
<keyword evidence="3" id="KW-0732">Signal</keyword>
<sequence>MLAAMVLFSENAIADPVLDKILKTQNITLAWVDNTKPISWQLNGQPTGMAIDLCLDVVENLKQRYKTDINVTWKKVPTAARFDVIAHHQADILCAVAANSGQRNKLVSFSIPWLYTKMNYLTKKSDNINHEEMLAGHTVGAISGGTSAIALAKMNKEFNYSISVKLVRDFNEGFNLLAENHISAFLTDDIIIRGKLVDIPDRENYQMSPEGFGETLSYGLVVSKDAYNMKDIIDEEIKTLFTSRQFDKLYSKWFMSPITPSGESVKQPMSDLLIDEENRLQSTDDNSSQF</sequence>
<dbReference type="RefSeq" id="WP_120065422.1">
    <property type="nucleotide sequence ID" value="NZ_QZWH01000031.1"/>
</dbReference>
<dbReference type="Proteomes" id="UP000276295">
    <property type="component" value="Unassembled WGS sequence"/>
</dbReference>
<dbReference type="OrthoDB" id="6621476at2"/>
<evidence type="ECO:0000313" key="6">
    <source>
        <dbReference type="Proteomes" id="UP000276295"/>
    </source>
</evidence>
<dbReference type="PANTHER" id="PTHR30085:SF2">
    <property type="entry name" value="GLUTAMATE_ASPARTATE IMPORT SOLUTE-BINDING PROTEIN"/>
    <property type="match status" value="1"/>
</dbReference>
<dbReference type="SUPFAM" id="SSF53850">
    <property type="entry name" value="Periplasmic binding protein-like II"/>
    <property type="match status" value="1"/>
</dbReference>
<evidence type="ECO:0000256" key="3">
    <source>
        <dbReference type="ARBA" id="ARBA00022729"/>
    </source>
</evidence>
<protein>
    <recommendedName>
        <fullName evidence="4">Solute-binding protein family 3/N-terminal domain-containing protein</fullName>
    </recommendedName>
</protein>
<evidence type="ECO:0000259" key="4">
    <source>
        <dbReference type="SMART" id="SM00062"/>
    </source>
</evidence>
<dbReference type="GO" id="GO:0006865">
    <property type="term" value="P:amino acid transport"/>
    <property type="evidence" value="ECO:0007669"/>
    <property type="project" value="TreeGrafter"/>
</dbReference>
<feature type="domain" description="Solute-binding protein family 3/N-terminal" evidence="4">
    <location>
        <begin position="26"/>
        <end position="257"/>
    </location>
</feature>
<dbReference type="AlphaFoldDB" id="A0A3A5JW45"/>
<accession>A0A3A5JW45</accession>